<evidence type="ECO:0000313" key="3">
    <source>
        <dbReference type="Proteomes" id="UP000295264"/>
    </source>
</evidence>
<dbReference type="GO" id="GO:0015074">
    <property type="term" value="P:DNA integration"/>
    <property type="evidence" value="ECO:0007669"/>
    <property type="project" value="InterPro"/>
</dbReference>
<keyword evidence="3" id="KW-1185">Reference proteome</keyword>
<sequence>EAIPARTEMVAEVIKAFLKEIISRFGIPGSLPSDNVLAFASQLMKGRTSVLGIKWTMHSAWRPHLSG</sequence>
<proteinExistence type="predicted"/>
<dbReference type="SUPFAM" id="SSF53098">
    <property type="entry name" value="Ribonuclease H-like"/>
    <property type="match status" value="1"/>
</dbReference>
<comment type="caution">
    <text evidence="2">The sequence shown here is derived from an EMBL/GenBank/DDBJ whole genome shotgun (WGS) entry which is preliminary data.</text>
</comment>
<dbReference type="InterPro" id="IPR036397">
    <property type="entry name" value="RNaseH_sf"/>
</dbReference>
<dbReference type="PROSITE" id="PS50994">
    <property type="entry name" value="INTEGRASE"/>
    <property type="match status" value="1"/>
</dbReference>
<feature type="non-terminal residue" evidence="2">
    <location>
        <position position="67"/>
    </location>
</feature>
<dbReference type="InterPro" id="IPR001584">
    <property type="entry name" value="Integrase_cat-core"/>
</dbReference>
<feature type="domain" description="Integrase catalytic" evidence="1">
    <location>
        <begin position="1"/>
        <end position="67"/>
    </location>
</feature>
<dbReference type="InterPro" id="IPR012337">
    <property type="entry name" value="RNaseH-like_sf"/>
</dbReference>
<protein>
    <recommendedName>
        <fullName evidence="1">Integrase catalytic domain-containing protein</fullName>
    </recommendedName>
</protein>
<organism evidence="2 3">
    <name type="scientific">Sousa chinensis</name>
    <name type="common">Indo-pacific humpbacked dolphin</name>
    <name type="synonym">Steno chinensis</name>
    <dbReference type="NCBI Taxonomy" id="103600"/>
    <lineage>
        <taxon>Eukaryota</taxon>
        <taxon>Metazoa</taxon>
        <taxon>Chordata</taxon>
        <taxon>Craniata</taxon>
        <taxon>Vertebrata</taxon>
        <taxon>Euteleostomi</taxon>
        <taxon>Mammalia</taxon>
        <taxon>Eutheria</taxon>
        <taxon>Laurasiatheria</taxon>
        <taxon>Artiodactyla</taxon>
        <taxon>Whippomorpha</taxon>
        <taxon>Cetacea</taxon>
        <taxon>Odontoceti</taxon>
        <taxon>Delphinidae</taxon>
        <taxon>Sousa</taxon>
    </lineage>
</organism>
<reference evidence="2 3" key="1">
    <citation type="journal article" date="2018" name="Genomics">
        <title>Molecular footprints of inshore aquatic adaptation in Indo-Pacific humpback dolphin (Sousa chinensis).</title>
        <authorList>
            <person name="Ming Y."/>
            <person name="Jian J."/>
            <person name="Yu F."/>
            <person name="Yu X."/>
            <person name="Wang J."/>
            <person name="Liu W."/>
        </authorList>
    </citation>
    <scope>NUCLEOTIDE SEQUENCE [LARGE SCALE GENOMIC DNA]</scope>
    <source>
        <strain evidence="2">MY-2018</strain>
        <tissue evidence="2">Skin</tissue>
    </source>
</reference>
<gene>
    <name evidence="2" type="ORF">DBR06_SOUSAS6810001</name>
</gene>
<evidence type="ECO:0000313" key="2">
    <source>
        <dbReference type="EMBL" id="TEA42106.1"/>
    </source>
</evidence>
<feature type="non-terminal residue" evidence="2">
    <location>
        <position position="1"/>
    </location>
</feature>
<evidence type="ECO:0000259" key="1">
    <source>
        <dbReference type="PROSITE" id="PS50994"/>
    </source>
</evidence>
<dbReference type="Proteomes" id="UP000295264">
    <property type="component" value="Unassembled WGS sequence"/>
</dbReference>
<accession>A0A484H3R8</accession>
<dbReference type="AlphaFoldDB" id="A0A484H3R8"/>
<name>A0A484H3R8_SOUCH</name>
<dbReference type="EMBL" id="QWLN02000256">
    <property type="protein sequence ID" value="TEA42106.1"/>
    <property type="molecule type" value="Genomic_DNA"/>
</dbReference>
<dbReference type="Gene3D" id="3.30.420.10">
    <property type="entry name" value="Ribonuclease H-like superfamily/Ribonuclease H"/>
    <property type="match status" value="1"/>
</dbReference>
<dbReference type="GO" id="GO:0003676">
    <property type="term" value="F:nucleic acid binding"/>
    <property type="evidence" value="ECO:0007669"/>
    <property type="project" value="InterPro"/>
</dbReference>